<dbReference type="InterPro" id="IPR000923">
    <property type="entry name" value="BlueCu_1"/>
</dbReference>
<keyword evidence="2" id="KW-0813">Transport</keyword>
<dbReference type="GO" id="GO:0005507">
    <property type="term" value="F:copper ion binding"/>
    <property type="evidence" value="ECO:0007669"/>
    <property type="project" value="InterPro"/>
</dbReference>
<evidence type="ECO:0000256" key="3">
    <source>
        <dbReference type="ARBA" id="ARBA00022723"/>
    </source>
</evidence>
<evidence type="ECO:0000259" key="8">
    <source>
        <dbReference type="Pfam" id="PF00127"/>
    </source>
</evidence>
<protein>
    <recommendedName>
        <fullName evidence="8">Blue (type 1) copper domain-containing protein</fullName>
    </recommendedName>
</protein>
<evidence type="ECO:0000256" key="7">
    <source>
        <dbReference type="PIRSR" id="PIRSR602386-1"/>
    </source>
</evidence>
<keyword evidence="4" id="KW-0574">Periplasm</keyword>
<gene>
    <name evidence="9" type="ORF">A9Q75_15695</name>
</gene>
<dbReference type="InterPro" id="IPR008972">
    <property type="entry name" value="Cupredoxin"/>
</dbReference>
<name>A0A1Y5E4M9_COLPS</name>
<dbReference type="InterPro" id="IPR001235">
    <property type="entry name" value="Copper_blue_Plastocyanin"/>
</dbReference>
<feature type="binding site" evidence="7">
    <location>
        <position position="62"/>
    </location>
    <ligand>
        <name>Cu cation</name>
        <dbReference type="ChEBI" id="CHEBI:23378"/>
    </ligand>
</feature>
<feature type="binding site" evidence="7">
    <location>
        <position position="106"/>
    </location>
    <ligand>
        <name>Cu cation</name>
        <dbReference type="ChEBI" id="CHEBI:23378"/>
    </ligand>
</feature>
<feature type="domain" description="Blue (type 1) copper" evidence="8">
    <location>
        <begin position="31"/>
        <end position="112"/>
    </location>
</feature>
<dbReference type="EMBL" id="MAAF01000091">
    <property type="protein sequence ID" value="OUR77160.1"/>
    <property type="molecule type" value="Genomic_DNA"/>
</dbReference>
<evidence type="ECO:0000256" key="6">
    <source>
        <dbReference type="ARBA" id="ARBA00023008"/>
    </source>
</evidence>
<keyword evidence="5" id="KW-0249">Electron transport</keyword>
<dbReference type="InterPro" id="IPR002386">
    <property type="entry name" value="Amicyanin/Pseudoazurin"/>
</dbReference>
<evidence type="ECO:0000313" key="10">
    <source>
        <dbReference type="Proteomes" id="UP000243053"/>
    </source>
</evidence>
<evidence type="ECO:0000256" key="5">
    <source>
        <dbReference type="ARBA" id="ARBA00022982"/>
    </source>
</evidence>
<organism evidence="9 10">
    <name type="scientific">Colwellia psychrerythraea</name>
    <name type="common">Vibrio psychroerythus</name>
    <dbReference type="NCBI Taxonomy" id="28229"/>
    <lineage>
        <taxon>Bacteria</taxon>
        <taxon>Pseudomonadati</taxon>
        <taxon>Pseudomonadota</taxon>
        <taxon>Gammaproteobacteria</taxon>
        <taxon>Alteromonadales</taxon>
        <taxon>Colwelliaceae</taxon>
        <taxon>Colwellia</taxon>
    </lineage>
</organism>
<comment type="cofactor">
    <cofactor evidence="7">
        <name>Cu cation</name>
        <dbReference type="ChEBI" id="CHEBI:23378"/>
    </cofactor>
    <text evidence="7">Binds 1 copper ion per subunit.</text>
</comment>
<sequence>MNKKSIVLLITLSVLNFTVYAKNYEVKLLTTDANGQNMVMSPGYLKISSGDTVTFVPSDPSHNVESLSIPKNAKSFTSKMGKKLSHTFDKNGVYLYKCTPHFALGMLGVIQVGAADNLAIVRKDWSEISTGVAMNKERVSTYLTQVK</sequence>
<dbReference type="Gene3D" id="2.60.40.420">
    <property type="entry name" value="Cupredoxins - blue copper proteins"/>
    <property type="match status" value="1"/>
</dbReference>
<keyword evidence="6 7" id="KW-0186">Copper</keyword>
<evidence type="ECO:0000256" key="1">
    <source>
        <dbReference type="ARBA" id="ARBA00004418"/>
    </source>
</evidence>
<dbReference type="PRINTS" id="PR00156">
    <property type="entry name" value="COPPERBLUE"/>
</dbReference>
<evidence type="ECO:0000256" key="4">
    <source>
        <dbReference type="ARBA" id="ARBA00022764"/>
    </source>
</evidence>
<dbReference type="AlphaFoldDB" id="A0A1Y5E4M9"/>
<evidence type="ECO:0000256" key="2">
    <source>
        <dbReference type="ARBA" id="ARBA00022448"/>
    </source>
</evidence>
<dbReference type="Proteomes" id="UP000243053">
    <property type="component" value="Unassembled WGS sequence"/>
</dbReference>
<dbReference type="PRINTS" id="PR00155">
    <property type="entry name" value="AMICYANIN"/>
</dbReference>
<proteinExistence type="predicted"/>
<dbReference type="Pfam" id="PF00127">
    <property type="entry name" value="Copper-bind"/>
    <property type="match status" value="1"/>
</dbReference>
<feature type="binding site" evidence="7">
    <location>
        <position position="98"/>
    </location>
    <ligand>
        <name>Cu cation</name>
        <dbReference type="ChEBI" id="CHEBI:23378"/>
    </ligand>
</feature>
<accession>A0A1Y5E4M9</accession>
<feature type="binding site" evidence="7">
    <location>
        <position position="101"/>
    </location>
    <ligand>
        <name>Cu cation</name>
        <dbReference type="ChEBI" id="CHEBI:23378"/>
    </ligand>
</feature>
<evidence type="ECO:0000313" key="9">
    <source>
        <dbReference type="EMBL" id="OUR77160.1"/>
    </source>
</evidence>
<dbReference type="GO" id="GO:0042597">
    <property type="term" value="C:periplasmic space"/>
    <property type="evidence" value="ECO:0007669"/>
    <property type="project" value="UniProtKB-SubCell"/>
</dbReference>
<dbReference type="PROSITE" id="PS00196">
    <property type="entry name" value="COPPER_BLUE"/>
    <property type="match status" value="1"/>
</dbReference>
<dbReference type="InterPro" id="IPR028871">
    <property type="entry name" value="BlueCu_1_BS"/>
</dbReference>
<dbReference type="GO" id="GO:0009055">
    <property type="term" value="F:electron transfer activity"/>
    <property type="evidence" value="ECO:0007669"/>
    <property type="project" value="InterPro"/>
</dbReference>
<keyword evidence="3 7" id="KW-0479">Metal-binding</keyword>
<reference evidence="10" key="1">
    <citation type="journal article" date="2017" name="Proc. Natl. Acad. Sci. U.S.A.">
        <title>Simulation of Deepwater Horizon oil plume reveals substrate specialization within a complex community of hydrocarbon degraders.</title>
        <authorList>
            <person name="Hu P."/>
            <person name="Dubinsky E.A."/>
            <person name="Probst A.J."/>
            <person name="Wang J."/>
            <person name="Sieber C.M.K."/>
            <person name="Tom L.M."/>
            <person name="Gardinali P."/>
            <person name="Banfield J.F."/>
            <person name="Atlas R.M."/>
            <person name="Andersen G.L."/>
        </authorList>
    </citation>
    <scope>NUCLEOTIDE SEQUENCE [LARGE SCALE GENOMIC DNA]</scope>
</reference>
<comment type="caution">
    <text evidence="9">The sequence shown here is derived from an EMBL/GenBank/DDBJ whole genome shotgun (WGS) entry which is preliminary data.</text>
</comment>
<comment type="subcellular location">
    <subcellularLocation>
        <location evidence="1">Periplasm</location>
    </subcellularLocation>
</comment>
<dbReference type="SUPFAM" id="SSF49503">
    <property type="entry name" value="Cupredoxins"/>
    <property type="match status" value="1"/>
</dbReference>